<evidence type="ECO:0000313" key="2">
    <source>
        <dbReference type="EMBL" id="PAV80111.1"/>
    </source>
</evidence>
<dbReference type="OrthoDB" id="5917212at2759"/>
<feature type="region of interest" description="Disordered" evidence="1">
    <location>
        <begin position="40"/>
        <end position="281"/>
    </location>
</feature>
<dbReference type="Proteomes" id="UP000218231">
    <property type="component" value="Unassembled WGS sequence"/>
</dbReference>
<feature type="compositionally biased region" description="Pro residues" evidence="1">
    <location>
        <begin position="107"/>
        <end position="117"/>
    </location>
</feature>
<dbReference type="EMBL" id="LIAE01007317">
    <property type="protein sequence ID" value="PAV80111.1"/>
    <property type="molecule type" value="Genomic_DNA"/>
</dbReference>
<accession>A0A2A2L1I5</accession>
<comment type="caution">
    <text evidence="2">The sequence shown here is derived from an EMBL/GenBank/DDBJ whole genome shotgun (WGS) entry which is preliminary data.</text>
</comment>
<reference evidence="2 3" key="1">
    <citation type="journal article" date="2017" name="Curr. Biol.">
        <title>Genome architecture and evolution of a unichromosomal asexual nematode.</title>
        <authorList>
            <person name="Fradin H."/>
            <person name="Zegar C."/>
            <person name="Gutwein M."/>
            <person name="Lucas J."/>
            <person name="Kovtun M."/>
            <person name="Corcoran D."/>
            <person name="Baugh L.R."/>
            <person name="Kiontke K."/>
            <person name="Gunsalus K."/>
            <person name="Fitch D.H."/>
            <person name="Piano F."/>
        </authorList>
    </citation>
    <scope>NUCLEOTIDE SEQUENCE [LARGE SCALE GENOMIC DNA]</scope>
    <source>
        <strain evidence="2">PF1309</strain>
    </source>
</reference>
<organism evidence="2 3">
    <name type="scientific">Diploscapter pachys</name>
    <dbReference type="NCBI Taxonomy" id="2018661"/>
    <lineage>
        <taxon>Eukaryota</taxon>
        <taxon>Metazoa</taxon>
        <taxon>Ecdysozoa</taxon>
        <taxon>Nematoda</taxon>
        <taxon>Chromadorea</taxon>
        <taxon>Rhabditida</taxon>
        <taxon>Rhabditina</taxon>
        <taxon>Rhabditomorpha</taxon>
        <taxon>Rhabditoidea</taxon>
        <taxon>Rhabditidae</taxon>
        <taxon>Diploscapter</taxon>
    </lineage>
</organism>
<evidence type="ECO:0008006" key="4">
    <source>
        <dbReference type="Google" id="ProtNLM"/>
    </source>
</evidence>
<dbReference type="GO" id="GO:0030276">
    <property type="term" value="F:clathrin binding"/>
    <property type="evidence" value="ECO:0007669"/>
    <property type="project" value="InterPro"/>
</dbReference>
<name>A0A2A2L1I5_9BILA</name>
<dbReference type="PANTHER" id="PTHR16156:SF10">
    <property type="entry name" value="AFTIPHILIN-RELATED"/>
    <property type="match status" value="1"/>
</dbReference>
<dbReference type="InterPro" id="IPR046359">
    <property type="entry name" value="Aftin-like"/>
</dbReference>
<evidence type="ECO:0000256" key="1">
    <source>
        <dbReference type="SAM" id="MobiDB-lite"/>
    </source>
</evidence>
<dbReference type="AlphaFoldDB" id="A0A2A2L1I5"/>
<feature type="compositionally biased region" description="Polar residues" evidence="1">
    <location>
        <begin position="618"/>
        <end position="628"/>
    </location>
</feature>
<proteinExistence type="predicted"/>
<dbReference type="PANTHER" id="PTHR16156">
    <property type="entry name" value="AFTIPHILIN A-RELATED"/>
    <property type="match status" value="1"/>
</dbReference>
<dbReference type="GO" id="GO:0032588">
    <property type="term" value="C:trans-Golgi network membrane"/>
    <property type="evidence" value="ECO:0007669"/>
    <property type="project" value="InterPro"/>
</dbReference>
<protein>
    <recommendedName>
        <fullName evidence="4">Aftiphilin clathrin-binding box domain-containing protein</fullName>
    </recommendedName>
</protein>
<feature type="compositionally biased region" description="Polar residues" evidence="1">
    <location>
        <begin position="433"/>
        <end position="472"/>
    </location>
</feature>
<dbReference type="STRING" id="2018661.A0A2A2L1I5"/>
<dbReference type="GO" id="GO:0030121">
    <property type="term" value="C:AP-1 adaptor complex"/>
    <property type="evidence" value="ECO:0007669"/>
    <property type="project" value="TreeGrafter"/>
</dbReference>
<feature type="compositionally biased region" description="Acidic residues" evidence="1">
    <location>
        <begin position="233"/>
        <end position="242"/>
    </location>
</feature>
<feature type="region of interest" description="Disordered" evidence="1">
    <location>
        <begin position="427"/>
        <end position="479"/>
    </location>
</feature>
<keyword evidence="3" id="KW-1185">Reference proteome</keyword>
<sequence length="637" mass="69633">MFMLIFCFKCPQILQVRKPRGWDLGSWKEDEPIYEVVVGTQKMDDDGPPPLTEVADDDSDHEEWSHRHRGRRFDDENDSDDNSWSPPVNLPPPEQHVIDVPKIPVSKPEPAPEPVPKPVGSVLKSEPLQISDPTPVKLEEEPTKTDSTQDDSSVLEVPSEIGPEKSDSEEEVPKTAPESVPEISAEDDDIWDDFAGVSYSESKQETREEPEKVDEAKMDDWNAFEGASGSDNQPEDQGDDWATDWVSAPAPVSRQPSEVSETKNEPESALSENIEPDPLYPRFEDLCDDEGVWEDFEVNSDEADSPREEFEEQGVLSIVDLFDSDSDLCSSNHLLRVKSIWTVLRVMEEANALQFNWKTSLARVHTLDALKVDEKLCNKPQQNSLSSTVLLPTPITLKTTPNSSSASRSSPSVSVVSTSSASASVSASESLSTDAMSPSTSSEVPSDVSTATSRSMPKTVMSISRPSNVSTPESSGIISASASNGEITSLSVPPAEFDWEHSGLKNPLKGAAQSSSLLDIDFLSANSGSAAPTNTLQKELDELGLNTVSEFTQFKNDNSPSVLDEILSKAQENGRKTYKPPAELSLDVRALHDQLPDISYLKSKIVMFPFGREVYESSAGQNGTQSAKSILDKFGAP</sequence>
<evidence type="ECO:0000313" key="3">
    <source>
        <dbReference type="Proteomes" id="UP000218231"/>
    </source>
</evidence>
<feature type="region of interest" description="Disordered" evidence="1">
    <location>
        <begin position="618"/>
        <end position="637"/>
    </location>
</feature>
<feature type="compositionally biased region" description="Basic and acidic residues" evidence="1">
    <location>
        <begin position="202"/>
        <end position="220"/>
    </location>
</feature>
<gene>
    <name evidence="2" type="ORF">WR25_11856</name>
</gene>